<comment type="function">
    <text evidence="1 9">May be involved in recombinational repair of damaged DNA.</text>
</comment>
<dbReference type="PANTHER" id="PTHR11059:SF0">
    <property type="entry name" value="DNA REPAIR PROTEIN RECN"/>
    <property type="match status" value="1"/>
</dbReference>
<dbReference type="InterPro" id="IPR004604">
    <property type="entry name" value="DNA_recomb/repair_RecN"/>
</dbReference>
<gene>
    <name evidence="12" type="ORF">AVCANL283_03020</name>
</gene>
<accession>A0ABS7WQQ8</accession>
<feature type="domain" description="RecF/RecN/SMC N-terminal" evidence="11">
    <location>
        <begin position="51"/>
        <end position="465"/>
    </location>
</feature>
<keyword evidence="10" id="KW-0175">Coiled coil</keyword>
<dbReference type="EMBL" id="JACGBB010000004">
    <property type="protein sequence ID" value="MBZ7987092.1"/>
    <property type="molecule type" value="Genomic_DNA"/>
</dbReference>
<organism evidence="12 13">
    <name type="scientific">Campylobacter canadensis</name>
    <dbReference type="NCBI Taxonomy" id="449520"/>
    <lineage>
        <taxon>Bacteria</taxon>
        <taxon>Pseudomonadati</taxon>
        <taxon>Campylobacterota</taxon>
        <taxon>Epsilonproteobacteria</taxon>
        <taxon>Campylobacterales</taxon>
        <taxon>Campylobacteraceae</taxon>
        <taxon>Campylobacter</taxon>
    </lineage>
</organism>
<dbReference type="SUPFAM" id="SSF52540">
    <property type="entry name" value="P-loop containing nucleoside triphosphate hydrolases"/>
    <property type="match status" value="1"/>
</dbReference>
<evidence type="ECO:0000256" key="5">
    <source>
        <dbReference type="ARBA" id="ARBA00022763"/>
    </source>
</evidence>
<evidence type="ECO:0000256" key="6">
    <source>
        <dbReference type="ARBA" id="ARBA00022840"/>
    </source>
</evidence>
<evidence type="ECO:0000256" key="8">
    <source>
        <dbReference type="ARBA" id="ARBA00033408"/>
    </source>
</evidence>
<dbReference type="InterPro" id="IPR003395">
    <property type="entry name" value="RecF/RecN/SMC_N"/>
</dbReference>
<proteinExistence type="inferred from homology"/>
<dbReference type="PANTHER" id="PTHR11059">
    <property type="entry name" value="DNA REPAIR PROTEIN RECN"/>
    <property type="match status" value="1"/>
</dbReference>
<keyword evidence="6" id="KW-0067">ATP-binding</keyword>
<evidence type="ECO:0000256" key="9">
    <source>
        <dbReference type="PIRNR" id="PIRNR003128"/>
    </source>
</evidence>
<evidence type="ECO:0000313" key="13">
    <source>
        <dbReference type="Proteomes" id="UP000786183"/>
    </source>
</evidence>
<sequence>MIERIYFKDNLSFKNLSLEFKNGLVCFSGVSGAGKSVIFKSILAAFAMAESNAALLEVSVNDKLNSDLIDSDEINVFRVKKDKQTRYFINEQAVSKKLINEILANKIRYLSARNYDDFEPNYLLALLDKSIAIKDSEFNKILNEFKEDFSKLNELENKLKQLSEDEDKINDLRDFLKFEIEKIKKINPKENEYDELLAIKSKLSKQDKISNILEQCQGILHYENKVNELLKLLDIDNEFFQNTMYELNNIFYEAEQINDEYDIEYILNRLEELNYIIKKYSSIENAKEVLAKKQEELQEYENIEENIALLKSQIKLIKESLNTLANYLHDKRSKELILIEKEINDILKDLFLESLKLNLTKCTLNSTGLSLLNIDLKGAGFKEVSSGELNRLRLAFLCVFANRLSEFNGILFLDEIDANLSGKEAASIANVLQKLANNFQIFAITHMPYICAKANQHILVSKINDESSAKSIQGEEVQKELARMISDGSLDKAALEFVKNLLEKK</sequence>
<dbReference type="Gene3D" id="3.40.50.300">
    <property type="entry name" value="P-loop containing nucleotide triphosphate hydrolases"/>
    <property type="match status" value="2"/>
</dbReference>
<feature type="coiled-coil region" evidence="10">
    <location>
        <begin position="283"/>
        <end position="320"/>
    </location>
</feature>
<keyword evidence="5 9" id="KW-0227">DNA damage</keyword>
<dbReference type="PIRSF" id="PIRSF003128">
    <property type="entry name" value="RecN"/>
    <property type="match status" value="1"/>
</dbReference>
<evidence type="ECO:0000256" key="3">
    <source>
        <dbReference type="ARBA" id="ARBA00021315"/>
    </source>
</evidence>
<reference evidence="12 13" key="1">
    <citation type="submission" date="2020-07" db="EMBL/GenBank/DDBJ databases">
        <title>Transfer of Campylobacter canadensis to the novel genus Avispirillum gen. nov., that also includes two novel species recovered from migratory waterfowl: Avispirillum anseris sp. nov. and Avispirillum brantae sp. nov.</title>
        <authorList>
            <person name="Miller W.G."/>
            <person name="Chapman M.H."/>
            <person name="Yee E."/>
            <person name="Inglis G.D."/>
        </authorList>
    </citation>
    <scope>NUCLEOTIDE SEQUENCE [LARGE SCALE GENOMIC DNA]</scope>
    <source>
        <strain evidence="12 13">L283</strain>
    </source>
</reference>
<comment type="caution">
    <text evidence="12">The sequence shown here is derived from an EMBL/GenBank/DDBJ whole genome shotgun (WGS) entry which is preliminary data.</text>
</comment>
<dbReference type="InterPro" id="IPR027417">
    <property type="entry name" value="P-loop_NTPase"/>
</dbReference>
<evidence type="ECO:0000256" key="1">
    <source>
        <dbReference type="ARBA" id="ARBA00003618"/>
    </source>
</evidence>
<protein>
    <recommendedName>
        <fullName evidence="3 9">DNA repair protein RecN</fullName>
    </recommendedName>
    <alternativeName>
        <fullName evidence="8 9">Recombination protein N</fullName>
    </alternativeName>
</protein>
<dbReference type="Proteomes" id="UP000786183">
    <property type="component" value="Unassembled WGS sequence"/>
</dbReference>
<evidence type="ECO:0000256" key="10">
    <source>
        <dbReference type="SAM" id="Coils"/>
    </source>
</evidence>
<evidence type="ECO:0000256" key="2">
    <source>
        <dbReference type="ARBA" id="ARBA00009441"/>
    </source>
</evidence>
<keyword evidence="4" id="KW-0547">Nucleotide-binding</keyword>
<keyword evidence="7 9" id="KW-0234">DNA repair</keyword>
<name>A0ABS7WQQ8_9BACT</name>
<keyword evidence="13" id="KW-1185">Reference proteome</keyword>
<evidence type="ECO:0000256" key="7">
    <source>
        <dbReference type="ARBA" id="ARBA00023204"/>
    </source>
</evidence>
<comment type="similarity">
    <text evidence="2 9">Belongs to the RecN family.</text>
</comment>
<evidence type="ECO:0000313" key="12">
    <source>
        <dbReference type="EMBL" id="MBZ7987092.1"/>
    </source>
</evidence>
<evidence type="ECO:0000256" key="4">
    <source>
        <dbReference type="ARBA" id="ARBA00022741"/>
    </source>
</evidence>
<dbReference type="Pfam" id="PF02463">
    <property type="entry name" value="SMC_N"/>
    <property type="match status" value="1"/>
</dbReference>
<dbReference type="RefSeq" id="WP_172233411.1">
    <property type="nucleotide sequence ID" value="NZ_CP035946.1"/>
</dbReference>
<evidence type="ECO:0000259" key="11">
    <source>
        <dbReference type="Pfam" id="PF02463"/>
    </source>
</evidence>
<feature type="coiled-coil region" evidence="10">
    <location>
        <begin position="142"/>
        <end position="172"/>
    </location>
</feature>